<feature type="chain" id="PRO_5045618194" evidence="1">
    <location>
        <begin position="31"/>
        <end position="273"/>
    </location>
</feature>
<dbReference type="InterPro" id="IPR052897">
    <property type="entry name" value="Sec-Metab_Biosynth_Hydrolase"/>
</dbReference>
<feature type="domain" description="AB hydrolase-1" evidence="2">
    <location>
        <begin position="53"/>
        <end position="262"/>
    </location>
</feature>
<evidence type="ECO:0000313" key="3">
    <source>
        <dbReference type="EMBL" id="NMH77857.1"/>
    </source>
</evidence>
<protein>
    <submittedName>
        <fullName evidence="3">Alpha/beta hydrolase</fullName>
    </submittedName>
</protein>
<accession>A0ABX1RCX2</accession>
<dbReference type="InterPro" id="IPR000073">
    <property type="entry name" value="AB_hydrolase_1"/>
</dbReference>
<dbReference type="InterPro" id="IPR006311">
    <property type="entry name" value="TAT_signal"/>
</dbReference>
<proteinExistence type="predicted"/>
<dbReference type="PROSITE" id="PS51318">
    <property type="entry name" value="TAT"/>
    <property type="match status" value="1"/>
</dbReference>
<keyword evidence="3" id="KW-0378">Hydrolase</keyword>
<feature type="signal peptide" evidence="1">
    <location>
        <begin position="1"/>
        <end position="30"/>
    </location>
</feature>
<dbReference type="PANTHER" id="PTHR37017:SF11">
    <property type="entry name" value="ESTERASE_LIPASE_THIOESTERASE DOMAIN-CONTAINING PROTEIN"/>
    <property type="match status" value="1"/>
</dbReference>
<keyword evidence="1" id="KW-0732">Signal</keyword>
<gene>
    <name evidence="3" type="ORF">HF577_12285</name>
</gene>
<dbReference type="PANTHER" id="PTHR37017">
    <property type="entry name" value="AB HYDROLASE-1 DOMAIN-CONTAINING PROTEIN-RELATED"/>
    <property type="match status" value="1"/>
</dbReference>
<dbReference type="RefSeq" id="WP_169395930.1">
    <property type="nucleotide sequence ID" value="NZ_BAAAJH010000003.1"/>
</dbReference>
<evidence type="ECO:0000256" key="1">
    <source>
        <dbReference type="SAM" id="SignalP"/>
    </source>
</evidence>
<keyword evidence="4" id="KW-1185">Reference proteome</keyword>
<dbReference type="Proteomes" id="UP001296706">
    <property type="component" value="Unassembled WGS sequence"/>
</dbReference>
<dbReference type="SUPFAM" id="SSF53474">
    <property type="entry name" value="alpha/beta-Hydrolases"/>
    <property type="match status" value="1"/>
</dbReference>
<sequence>MLNRRTFGKIVASTGMAATIGAASTSVASAATGRSAAATTDAAAGASEGGRRVVLVHGAYADGSCFSDVIPHLQTAGVTVTSVQNPLTSVADDVAAVRRILDLQTGPTVLVAHSYGGTVISQAGDHPKVRSLVYLSARAPEAGEDYAALSKKFPAPPANAGLVYENGFGQLTEKAFLDDFANGVPAERARVLYAAQGRIAQTLFTTKTSAAAWTSKPTRYVITTEDRTTNPELQRFLAKRMKAKTIEVASGHLSFITHPKTISAFILDAVNSK</sequence>
<organism evidence="3 4">
    <name type="scientific">Pseudonocardia xinjiangensis</name>
    <dbReference type="NCBI Taxonomy" id="75289"/>
    <lineage>
        <taxon>Bacteria</taxon>
        <taxon>Bacillati</taxon>
        <taxon>Actinomycetota</taxon>
        <taxon>Actinomycetes</taxon>
        <taxon>Pseudonocardiales</taxon>
        <taxon>Pseudonocardiaceae</taxon>
        <taxon>Pseudonocardia</taxon>
    </lineage>
</organism>
<evidence type="ECO:0000259" key="2">
    <source>
        <dbReference type="Pfam" id="PF12697"/>
    </source>
</evidence>
<evidence type="ECO:0000313" key="4">
    <source>
        <dbReference type="Proteomes" id="UP001296706"/>
    </source>
</evidence>
<dbReference type="GO" id="GO:0016787">
    <property type="term" value="F:hydrolase activity"/>
    <property type="evidence" value="ECO:0007669"/>
    <property type="project" value="UniProtKB-KW"/>
</dbReference>
<name>A0ABX1RCX2_9PSEU</name>
<dbReference type="InterPro" id="IPR029058">
    <property type="entry name" value="AB_hydrolase_fold"/>
</dbReference>
<dbReference type="Gene3D" id="3.40.50.1820">
    <property type="entry name" value="alpha/beta hydrolase"/>
    <property type="match status" value="1"/>
</dbReference>
<comment type="caution">
    <text evidence="3">The sequence shown here is derived from an EMBL/GenBank/DDBJ whole genome shotgun (WGS) entry which is preliminary data.</text>
</comment>
<reference evidence="3 4" key="1">
    <citation type="submission" date="2020-04" db="EMBL/GenBank/DDBJ databases">
        <authorList>
            <person name="Klaysubun C."/>
            <person name="Duangmal K."/>
            <person name="Lipun K."/>
        </authorList>
    </citation>
    <scope>NUCLEOTIDE SEQUENCE [LARGE SCALE GENOMIC DNA]</scope>
    <source>
        <strain evidence="3 4">JCM 11839</strain>
    </source>
</reference>
<dbReference type="EMBL" id="JAAXKY010000031">
    <property type="protein sequence ID" value="NMH77857.1"/>
    <property type="molecule type" value="Genomic_DNA"/>
</dbReference>
<dbReference type="Pfam" id="PF12697">
    <property type="entry name" value="Abhydrolase_6"/>
    <property type="match status" value="1"/>
</dbReference>